<evidence type="ECO:0000313" key="8">
    <source>
        <dbReference type="EMBL" id="GMA86053.1"/>
    </source>
</evidence>
<dbReference type="PANTHER" id="PTHR43776:SF7">
    <property type="entry name" value="D,D-DIPEPTIDE TRANSPORT ATP-BINDING PROTEIN DDPF-RELATED"/>
    <property type="match status" value="1"/>
</dbReference>
<dbReference type="SUPFAM" id="SSF52540">
    <property type="entry name" value="P-loop containing nucleoside triphosphate hydrolases"/>
    <property type="match status" value="1"/>
</dbReference>
<comment type="similarity">
    <text evidence="1">Belongs to the ABC transporter superfamily.</text>
</comment>
<protein>
    <recommendedName>
        <fullName evidence="7">ABC transporter domain-containing protein</fullName>
    </recommendedName>
</protein>
<proteinExistence type="inferred from homology"/>
<dbReference type="Proteomes" id="UP001157017">
    <property type="component" value="Unassembled WGS sequence"/>
</dbReference>
<reference evidence="9" key="1">
    <citation type="journal article" date="2019" name="Int. J. Syst. Evol. Microbiol.">
        <title>The Global Catalogue of Microorganisms (GCM) 10K type strain sequencing project: providing services to taxonomists for standard genome sequencing and annotation.</title>
        <authorList>
            <consortium name="The Broad Institute Genomics Platform"/>
            <consortium name="The Broad Institute Genome Sequencing Center for Infectious Disease"/>
            <person name="Wu L."/>
            <person name="Ma J."/>
        </authorList>
    </citation>
    <scope>NUCLEOTIDE SEQUENCE [LARGE SCALE GENOMIC DNA]</scope>
    <source>
        <strain evidence="9">NBRC 108730</strain>
    </source>
</reference>
<feature type="compositionally biased region" description="Basic and acidic residues" evidence="6">
    <location>
        <begin position="321"/>
        <end position="330"/>
    </location>
</feature>
<name>A0ABQ6JD09_9ACTN</name>
<evidence type="ECO:0000256" key="3">
    <source>
        <dbReference type="ARBA" id="ARBA00022741"/>
    </source>
</evidence>
<keyword evidence="9" id="KW-1185">Reference proteome</keyword>
<feature type="compositionally biased region" description="Basic and acidic residues" evidence="6">
    <location>
        <begin position="155"/>
        <end position="169"/>
    </location>
</feature>
<dbReference type="PROSITE" id="PS50893">
    <property type="entry name" value="ABC_TRANSPORTER_2"/>
    <property type="match status" value="1"/>
</dbReference>
<feature type="domain" description="ABC transporter" evidence="7">
    <location>
        <begin position="6"/>
        <end position="169"/>
    </location>
</feature>
<dbReference type="Pfam" id="PF00005">
    <property type="entry name" value="ABC_tran"/>
    <property type="match status" value="1"/>
</dbReference>
<feature type="region of interest" description="Disordered" evidence="6">
    <location>
        <begin position="155"/>
        <end position="194"/>
    </location>
</feature>
<dbReference type="Pfam" id="PF02585">
    <property type="entry name" value="PIG-L"/>
    <property type="match status" value="1"/>
</dbReference>
<dbReference type="InterPro" id="IPR050319">
    <property type="entry name" value="ABC_transp_ATP-bind"/>
</dbReference>
<evidence type="ECO:0000256" key="5">
    <source>
        <dbReference type="ARBA" id="ARBA00022840"/>
    </source>
</evidence>
<feature type="compositionally biased region" description="Basic residues" evidence="6">
    <location>
        <begin position="356"/>
        <end position="384"/>
    </location>
</feature>
<dbReference type="InterPro" id="IPR003737">
    <property type="entry name" value="GlcNAc_PI_deacetylase-related"/>
</dbReference>
<evidence type="ECO:0000313" key="9">
    <source>
        <dbReference type="Proteomes" id="UP001157017"/>
    </source>
</evidence>
<evidence type="ECO:0000256" key="4">
    <source>
        <dbReference type="ARBA" id="ARBA00022833"/>
    </source>
</evidence>
<keyword evidence="4" id="KW-0862">Zinc</keyword>
<keyword evidence="2" id="KW-0813">Transport</keyword>
<accession>A0ABQ6JD09</accession>
<evidence type="ECO:0000256" key="6">
    <source>
        <dbReference type="SAM" id="MobiDB-lite"/>
    </source>
</evidence>
<dbReference type="EMBL" id="BSUZ01000001">
    <property type="protein sequence ID" value="GMA86053.1"/>
    <property type="molecule type" value="Genomic_DNA"/>
</dbReference>
<comment type="caution">
    <text evidence="8">The sequence shown here is derived from an EMBL/GenBank/DDBJ whole genome shotgun (WGS) entry which is preliminary data.</text>
</comment>
<dbReference type="InterPro" id="IPR027417">
    <property type="entry name" value="P-loop_NTPase"/>
</dbReference>
<dbReference type="InterPro" id="IPR024078">
    <property type="entry name" value="LmbE-like_dom_sf"/>
</dbReference>
<evidence type="ECO:0000259" key="7">
    <source>
        <dbReference type="PROSITE" id="PS50893"/>
    </source>
</evidence>
<feature type="compositionally biased region" description="Low complexity" evidence="6">
    <location>
        <begin position="333"/>
        <end position="348"/>
    </location>
</feature>
<dbReference type="Gene3D" id="3.40.50.10320">
    <property type="entry name" value="LmbE-like"/>
    <property type="match status" value="1"/>
</dbReference>
<keyword evidence="5" id="KW-0067">ATP-binding</keyword>
<dbReference type="InterPro" id="IPR003439">
    <property type="entry name" value="ABC_transporter-like_ATP-bd"/>
</dbReference>
<dbReference type="PROSITE" id="PS00211">
    <property type="entry name" value="ABC_TRANSPORTER_1"/>
    <property type="match status" value="1"/>
</dbReference>
<feature type="compositionally biased region" description="Low complexity" evidence="6">
    <location>
        <begin position="170"/>
        <end position="194"/>
    </location>
</feature>
<evidence type="ECO:0000256" key="1">
    <source>
        <dbReference type="ARBA" id="ARBA00005417"/>
    </source>
</evidence>
<organism evidence="8 9">
    <name type="scientific">Angustibacter aerolatus</name>
    <dbReference type="NCBI Taxonomy" id="1162965"/>
    <lineage>
        <taxon>Bacteria</taxon>
        <taxon>Bacillati</taxon>
        <taxon>Actinomycetota</taxon>
        <taxon>Actinomycetes</taxon>
        <taxon>Kineosporiales</taxon>
        <taxon>Kineosporiaceae</taxon>
    </lineage>
</organism>
<dbReference type="SUPFAM" id="SSF102588">
    <property type="entry name" value="LmbE-like"/>
    <property type="match status" value="1"/>
</dbReference>
<keyword evidence="3" id="KW-0547">Nucleotide-binding</keyword>
<gene>
    <name evidence="8" type="ORF">GCM10025868_13030</name>
</gene>
<evidence type="ECO:0000256" key="2">
    <source>
        <dbReference type="ARBA" id="ARBA00022448"/>
    </source>
</evidence>
<dbReference type="Gene3D" id="3.40.50.300">
    <property type="entry name" value="P-loop containing nucleotide triphosphate hydrolases"/>
    <property type="match status" value="1"/>
</dbReference>
<dbReference type="CDD" id="cd03257">
    <property type="entry name" value="ABC_NikE_OppD_transporters"/>
    <property type="match status" value="1"/>
</dbReference>
<dbReference type="InterPro" id="IPR017871">
    <property type="entry name" value="ABC_transporter-like_CS"/>
</dbReference>
<feature type="region of interest" description="Disordered" evidence="6">
    <location>
        <begin position="319"/>
        <end position="395"/>
    </location>
</feature>
<dbReference type="PANTHER" id="PTHR43776">
    <property type="entry name" value="TRANSPORT ATP-BINDING PROTEIN"/>
    <property type="match status" value="1"/>
</dbReference>
<sequence length="395" mass="42622">MVMLRRQMQMIFQDPYNSLNPRHTVGTIVGAPYEIQGITPKGGVKRAVQEIMERVGLNPEHYNRYPNEFSGGQRQRIGIARAVVLRPKVIIADEPVSALDVSIQAQVVNLLEDIQDEFGLSYIVIAHDLSVVRHISDRVAVMYLGHLVEPRAGRRPVREAAAPVHDRAAVGRAGARPRLGPAPRADPAAGRPALAQRPAVGLRVPHPLLQGAGPLRHRGAAAARARAGPHRGVPLPGERWAHRHAGRVGGRQDRVTRRLLLVHAHPDDETLTTGATMAAAAADGVEVTLVTCTLGGRGEVLADGDESLAALEGDDAALSAHRADEPRRGDAGAGRARPPAAGRRPVPRLGHDVGRAGHRRPGARRPRGRLRAGRRRHRGRRAWRRCCASGVRTSS</sequence>